<dbReference type="InterPro" id="IPR004843">
    <property type="entry name" value="Calcineurin-like_PHP"/>
</dbReference>
<accession>A0ABR7JN62</accession>
<comment type="caution">
    <text evidence="5">The sequence shown here is derived from an EMBL/GenBank/DDBJ whole genome shotgun (WGS) entry which is preliminary data.</text>
</comment>
<dbReference type="SUPFAM" id="SSF56300">
    <property type="entry name" value="Metallo-dependent phosphatases"/>
    <property type="match status" value="1"/>
</dbReference>
<keyword evidence="6" id="KW-1185">Reference proteome</keyword>
<evidence type="ECO:0000259" key="4">
    <source>
        <dbReference type="Pfam" id="PF16656"/>
    </source>
</evidence>
<dbReference type="EMBL" id="JACRWE010000002">
    <property type="protein sequence ID" value="MBC5996158.1"/>
    <property type="molecule type" value="Genomic_DNA"/>
</dbReference>
<feature type="domain" description="Calcineurin-like phosphoesterase" evidence="3">
    <location>
        <begin position="150"/>
        <end position="341"/>
    </location>
</feature>
<dbReference type="InterPro" id="IPR039331">
    <property type="entry name" value="PAPs-like"/>
</dbReference>
<keyword evidence="1 2" id="KW-0732">Signal</keyword>
<dbReference type="PANTHER" id="PTHR22953:SF153">
    <property type="entry name" value="PURPLE ACID PHOSPHATASE"/>
    <property type="match status" value="1"/>
</dbReference>
<feature type="signal peptide" evidence="2">
    <location>
        <begin position="1"/>
        <end position="24"/>
    </location>
</feature>
<dbReference type="InterPro" id="IPR015914">
    <property type="entry name" value="PAPs_N"/>
</dbReference>
<evidence type="ECO:0000256" key="1">
    <source>
        <dbReference type="ARBA" id="ARBA00022729"/>
    </source>
</evidence>
<dbReference type="PANTHER" id="PTHR22953">
    <property type="entry name" value="ACID PHOSPHATASE RELATED"/>
    <property type="match status" value="1"/>
</dbReference>
<protein>
    <submittedName>
        <fullName evidence="5">Metallophosphoesterase family protein</fullName>
    </submittedName>
</protein>
<evidence type="ECO:0000256" key="2">
    <source>
        <dbReference type="SAM" id="SignalP"/>
    </source>
</evidence>
<dbReference type="Pfam" id="PF16656">
    <property type="entry name" value="Pur_ac_phosph_N"/>
    <property type="match status" value="1"/>
</dbReference>
<organism evidence="5 6">
    <name type="scientific">Romboutsia faecis</name>
    <dbReference type="NCBI Taxonomy" id="2764597"/>
    <lineage>
        <taxon>Bacteria</taxon>
        <taxon>Bacillati</taxon>
        <taxon>Bacillota</taxon>
        <taxon>Clostridia</taxon>
        <taxon>Peptostreptococcales</taxon>
        <taxon>Peptostreptococcaceae</taxon>
        <taxon>Romboutsia</taxon>
    </lineage>
</organism>
<reference evidence="5 6" key="1">
    <citation type="submission" date="2020-08" db="EMBL/GenBank/DDBJ databases">
        <authorList>
            <person name="Liu C."/>
            <person name="Sun Q."/>
        </authorList>
    </citation>
    <scope>NUCLEOTIDE SEQUENCE [LARGE SCALE GENOMIC DNA]</scope>
    <source>
        <strain evidence="5 6">NSJ-18</strain>
    </source>
</reference>
<dbReference type="Pfam" id="PF00149">
    <property type="entry name" value="Metallophos"/>
    <property type="match status" value="1"/>
</dbReference>
<sequence length="463" mass="50987">MKVPKKIISSILVIAIITSTSLSYQSTNVNKTSQESIKIPKTTETNNLKSKTPQQVNVHMGYDTSTQVNISYTTIAGELETKVVLNKVGDNKKIIANGENTIGNANKYFHSIVVSNLDPNTKYEYTVGSGDNIYRGSFKTAPAKGSKNSFKFAFLSDTQVSNENNAKAAGATFSQLSKDLDFLYLAGDITDKATNETQWELVFNNEGAFPNAGQDLLGSILISAVQGNHDNNTLTRHINAPAESGSIVYSYDYGPATFIMLNLETARYDANARAYQKEYLTNAVNEAKKRDQWTFVGFHKSLYTGASHITDSDVIEARQYWAPTFAELDVDVVMQGHDHVYSRGFVTSNGYNANPASDENGSIINPKNAPLYMVGGHAGALKWYSKKNYTVGANDPLAPGYSFLDVNSADTGSDVKKEQVIVEFEVSENDLSVNTYMMKYDTEIDSITTDKYLYDSFSVTKDK</sequence>
<evidence type="ECO:0000313" key="6">
    <source>
        <dbReference type="Proteomes" id="UP000609849"/>
    </source>
</evidence>
<gene>
    <name evidence="5" type="ORF">H8923_05235</name>
</gene>
<proteinExistence type="predicted"/>
<feature type="chain" id="PRO_5045872594" evidence="2">
    <location>
        <begin position="25"/>
        <end position="463"/>
    </location>
</feature>
<dbReference type="InterPro" id="IPR029052">
    <property type="entry name" value="Metallo-depent_PP-like"/>
</dbReference>
<dbReference type="InterPro" id="IPR008963">
    <property type="entry name" value="Purple_acid_Pase-like_N"/>
</dbReference>
<evidence type="ECO:0000259" key="3">
    <source>
        <dbReference type="Pfam" id="PF00149"/>
    </source>
</evidence>
<dbReference type="Gene3D" id="2.60.40.380">
    <property type="entry name" value="Purple acid phosphatase-like, N-terminal"/>
    <property type="match status" value="1"/>
</dbReference>
<name>A0ABR7JN62_9FIRM</name>
<dbReference type="Gene3D" id="3.60.21.10">
    <property type="match status" value="1"/>
</dbReference>
<feature type="domain" description="Purple acid phosphatase N-terminal" evidence="4">
    <location>
        <begin position="53"/>
        <end position="132"/>
    </location>
</feature>
<dbReference type="Proteomes" id="UP000609849">
    <property type="component" value="Unassembled WGS sequence"/>
</dbReference>
<dbReference type="SUPFAM" id="SSF49363">
    <property type="entry name" value="Purple acid phosphatase, N-terminal domain"/>
    <property type="match status" value="1"/>
</dbReference>
<evidence type="ECO:0000313" key="5">
    <source>
        <dbReference type="EMBL" id="MBC5996158.1"/>
    </source>
</evidence>
<dbReference type="RefSeq" id="WP_153924269.1">
    <property type="nucleotide sequence ID" value="NZ_JACRWE010000002.1"/>
</dbReference>